<accession>A0ABS6VXS3</accession>
<dbReference type="RefSeq" id="WP_219044737.1">
    <property type="nucleotide sequence ID" value="NZ_JAHWDQ010000006.1"/>
</dbReference>
<protein>
    <submittedName>
        <fullName evidence="2">Nuclear transport factor 2 family protein</fullName>
    </submittedName>
</protein>
<sequence length="134" mass="14576">MTSHDIRTLVDAFFSGLSLGEIDADMLTPEMTFWSVNSGVSERERFLQGIRVLATIAGKSLCYTVDTLIVDGQRAAAEVSSSGTLINGEGLQNKHVFIFTVSDGKISAVVEFMNQRVVEEKIMPLMMALGTGKK</sequence>
<name>A0ABS6VXS3_9GAMM</name>
<dbReference type="InterPro" id="IPR037401">
    <property type="entry name" value="SnoaL-like"/>
</dbReference>
<evidence type="ECO:0000313" key="3">
    <source>
        <dbReference type="Proteomes" id="UP001166291"/>
    </source>
</evidence>
<gene>
    <name evidence="2" type="ORF">KXJ70_16960</name>
</gene>
<feature type="domain" description="SnoaL-like" evidence="1">
    <location>
        <begin position="24"/>
        <end position="108"/>
    </location>
</feature>
<dbReference type="EMBL" id="JAHWDQ010000006">
    <property type="protein sequence ID" value="MBW2942490.1"/>
    <property type="molecule type" value="Genomic_DNA"/>
</dbReference>
<organism evidence="2 3">
    <name type="scientific">Zhongshania aquimaris</name>
    <dbReference type="NCBI Taxonomy" id="2857107"/>
    <lineage>
        <taxon>Bacteria</taxon>
        <taxon>Pseudomonadati</taxon>
        <taxon>Pseudomonadota</taxon>
        <taxon>Gammaproteobacteria</taxon>
        <taxon>Cellvibrionales</taxon>
        <taxon>Spongiibacteraceae</taxon>
        <taxon>Zhongshania</taxon>
    </lineage>
</organism>
<dbReference type="Proteomes" id="UP001166291">
    <property type="component" value="Unassembled WGS sequence"/>
</dbReference>
<reference evidence="2" key="1">
    <citation type="submission" date="2021-07" db="EMBL/GenBank/DDBJ databases">
        <title>Zhongshania sp. CAU 1632 isolated from seawater.</title>
        <authorList>
            <person name="Kim W."/>
        </authorList>
    </citation>
    <scope>NUCLEOTIDE SEQUENCE</scope>
    <source>
        <strain evidence="2">CAU 1632</strain>
    </source>
</reference>
<keyword evidence="3" id="KW-1185">Reference proteome</keyword>
<proteinExistence type="predicted"/>
<comment type="caution">
    <text evidence="2">The sequence shown here is derived from an EMBL/GenBank/DDBJ whole genome shotgun (WGS) entry which is preliminary data.</text>
</comment>
<evidence type="ECO:0000313" key="2">
    <source>
        <dbReference type="EMBL" id="MBW2942490.1"/>
    </source>
</evidence>
<evidence type="ECO:0000259" key="1">
    <source>
        <dbReference type="Pfam" id="PF12680"/>
    </source>
</evidence>
<dbReference type="Pfam" id="PF12680">
    <property type="entry name" value="SnoaL_2"/>
    <property type="match status" value="1"/>
</dbReference>